<gene>
    <name evidence="3" type="ORF">BC739_007945</name>
</gene>
<reference evidence="3 4" key="1">
    <citation type="submission" date="2020-08" db="EMBL/GenBank/DDBJ databases">
        <title>Genomic Encyclopedia of Archaeal and Bacterial Type Strains, Phase II (KMG-II): from individual species to whole genera.</title>
        <authorList>
            <person name="Goeker M."/>
        </authorList>
    </citation>
    <scope>NUCLEOTIDE SEQUENCE [LARGE SCALE GENOMIC DNA]</scope>
    <source>
        <strain evidence="3 4">DSM 43850</strain>
    </source>
</reference>
<organism evidence="3 4">
    <name type="scientific">Kutzneria viridogrisea</name>
    <dbReference type="NCBI Taxonomy" id="47990"/>
    <lineage>
        <taxon>Bacteria</taxon>
        <taxon>Bacillati</taxon>
        <taxon>Actinomycetota</taxon>
        <taxon>Actinomycetes</taxon>
        <taxon>Pseudonocardiales</taxon>
        <taxon>Pseudonocardiaceae</taxon>
        <taxon>Kutzneria</taxon>
    </lineage>
</organism>
<evidence type="ECO:0000313" key="4">
    <source>
        <dbReference type="Proteomes" id="UP000517916"/>
    </source>
</evidence>
<dbReference type="Gene3D" id="3.90.1720.10">
    <property type="entry name" value="endopeptidase domain like (from Nostoc punctiforme)"/>
    <property type="match status" value="1"/>
</dbReference>
<proteinExistence type="predicted"/>
<evidence type="ECO:0000256" key="1">
    <source>
        <dbReference type="SAM" id="MobiDB-lite"/>
    </source>
</evidence>
<accession>A0ABR6BV13</accession>
<feature type="compositionally biased region" description="Polar residues" evidence="1">
    <location>
        <begin position="350"/>
        <end position="360"/>
    </location>
</feature>
<feature type="region of interest" description="Disordered" evidence="1">
    <location>
        <begin position="347"/>
        <end position="376"/>
    </location>
</feature>
<dbReference type="Proteomes" id="UP000517916">
    <property type="component" value="Unassembled WGS sequence"/>
</dbReference>
<comment type="caution">
    <text evidence="3">The sequence shown here is derived from an EMBL/GenBank/DDBJ whole genome shotgun (WGS) entry which is preliminary data.</text>
</comment>
<name>A0ABR6BV13_9PSEU</name>
<feature type="domain" description="Putative amidase" evidence="2">
    <location>
        <begin position="228"/>
        <end position="364"/>
    </location>
</feature>
<sequence>MSQHTRQAALDIRDQGAGPVSDAWRDEVGQTAYDVLNKLAIEYDMAADVVKGAQLVLDGLADAVEIAQRELTSALSLVARPISVTEDGTVHVDLAMTLAPAEVEQVTKRAATIEKMICDAVEAASQADQTAAQALDKLRHGTELAITGDRDHDIDQALALQEDASLAQVNALHFTLPHGQGPDVVAAWWNGLTERERQELQLALPTELCDLDGIPDTVKADLRGHDGYDRMAVVKYALDHVEDTSIDKWPSNCTQFVSTALSAGGIPAAGPYPLLGPQWHDGGDWPFTNPSRAWVNSQASHDFMLDHGGTEVPRGEAKPGDVIYFRNGKGEVYHAAMVTAVTPDGDIKYTQHTPGRTDSTLDGRASSIRDDQGSNDIAIVRVKPDWAAS</sequence>
<evidence type="ECO:0000313" key="3">
    <source>
        <dbReference type="EMBL" id="MBA8930698.1"/>
    </source>
</evidence>
<dbReference type="EMBL" id="JACJID010000007">
    <property type="protein sequence ID" value="MBA8930698.1"/>
    <property type="molecule type" value="Genomic_DNA"/>
</dbReference>
<protein>
    <recommendedName>
        <fullName evidence="2">Putative amidase domain-containing protein</fullName>
    </recommendedName>
</protein>
<dbReference type="RefSeq" id="WP_182840018.1">
    <property type="nucleotide sequence ID" value="NZ_BAAABQ010000070.1"/>
</dbReference>
<keyword evidence="4" id="KW-1185">Reference proteome</keyword>
<dbReference type="InterPro" id="IPR024301">
    <property type="entry name" value="Amidase_6"/>
</dbReference>
<dbReference type="Pfam" id="PF12671">
    <property type="entry name" value="Amidase_6"/>
    <property type="match status" value="1"/>
</dbReference>
<evidence type="ECO:0000259" key="2">
    <source>
        <dbReference type="Pfam" id="PF12671"/>
    </source>
</evidence>